<reference evidence="4 5" key="1">
    <citation type="submission" date="2017-11" db="EMBL/GenBank/DDBJ databases">
        <title>Draft Genome Sequence of Methylobacter psychrotolerans Sph1T, an Obligate Methanotroph from Low-Temperature Environments.</title>
        <authorList>
            <person name="Oshkin I.Y."/>
            <person name="Miroshnikov K."/>
            <person name="Belova S.E."/>
            <person name="Korzhenkov A."/>
            <person name="Toshchakov S.V."/>
            <person name="Dedysh S.N."/>
        </authorList>
    </citation>
    <scope>NUCLEOTIDE SEQUENCE [LARGE SCALE GENOMIC DNA]</scope>
    <source>
        <strain evidence="4 5">Sph1</strain>
    </source>
</reference>
<dbReference type="PROSITE" id="PS00330">
    <property type="entry name" value="HEMOLYSIN_CALCIUM"/>
    <property type="match status" value="3"/>
</dbReference>
<dbReference type="SUPFAM" id="SSF51120">
    <property type="entry name" value="beta-Roll"/>
    <property type="match status" value="5"/>
</dbReference>
<accession>A0A2S5CJK3</accession>
<name>A0A2S5CJK3_9GAMM</name>
<dbReference type="GO" id="GO:0005509">
    <property type="term" value="F:calcium ion binding"/>
    <property type="evidence" value="ECO:0007669"/>
    <property type="project" value="InterPro"/>
</dbReference>
<dbReference type="EMBL" id="PGFZ01000008">
    <property type="protein sequence ID" value="POZ50990.1"/>
    <property type="molecule type" value="Genomic_DNA"/>
</dbReference>
<dbReference type="RefSeq" id="WP_170065149.1">
    <property type="nucleotide sequence ID" value="NZ_PGFZ01000008.1"/>
</dbReference>
<sequence>MASYDFLTLASTGTVPTQVFLTLDTLTFGGSIRAADLTINTVNGATTISYTNGGTTVSLKLVGSTAASGFLNTQIAPANFIFSDGSKLMIGDGTTSTASDSMNNTLVGTEYNDYMDGAGGIDTVSYATAAYGVTVDLSTTVGTTDGAAGNDKLLNMDNIIGSAYNDVLIGLATVGSTIDGGFGADIMKGGTGNDTFYVTAGDTVTDSGGTADTIITSVDYYTLPTNIENLVLVSGTYATGNSSANTMTGNTGNNTLDGSTGADTLIGGLGNDTYIVDNAGDVVSELSGQGTDLIMSSVSITALAANVENLQLAYGTAAINGTGNELDNIIYANKGNNVLDGGTNTSVGDTLSYRYGASSGVTINLGLTTAQVTGGSGTDTVTNFENLTGSIYNDTLTGGSGANIIDGGAGNDTLVGGAGADRLIGGLGDDIYVLDNTADTVTEIAGQGSDTIQTNVSYSIANLPNIENITVTGSGAITATGNSLANILRGQSSGINTLTGGTGNDSYYVSKQTDIINEFAGGGTDTVFASGNYSIASYSNLENLTMLAAGFTGTGNSGINTLTANATGGDILLGMEGNDKLYGGAGNDTLDGGTGSDIMVGGKGNDSYFVDSTADVVTENLNEGTDTVTLTSNIAYVLASNVENLILGAAVLTASALGNTLNNTITGNDSNNVIDGSIGADAMFGGLGNDSYYVDNVGDTATEAASAGTDTVYSTAISFTLGANVENLVLNGSNGISGTGNALDNNLNGNTGGNVLSGGDGNDIIDGGLGADTMIGGLGNDTYYVDNIADTVSELSGQGTDTVISTATYALNDTASVGVENLTLMGSNNISGSGNSLANTIIGNSASNILDGNGGKDTLTGGGGKDYFTFTGLTETSATSTSTDVITDFKQSDTDIIDLTVDFGGVAPTLLTTRGAAFASSTVGELRYVTSGSDTVIYGHTTGHTTVDFSIVLTGNTSTVFALSDFKFS</sequence>
<evidence type="ECO:0000256" key="1">
    <source>
        <dbReference type="ARBA" id="ARBA00004613"/>
    </source>
</evidence>
<dbReference type="Proteomes" id="UP000237423">
    <property type="component" value="Unassembled WGS sequence"/>
</dbReference>
<dbReference type="PRINTS" id="PR00313">
    <property type="entry name" value="CABNDNGRPT"/>
</dbReference>
<evidence type="ECO:0000313" key="5">
    <source>
        <dbReference type="Proteomes" id="UP000237423"/>
    </source>
</evidence>
<dbReference type="InterPro" id="IPR011049">
    <property type="entry name" value="Serralysin-like_metalloprot_C"/>
</dbReference>
<protein>
    <submittedName>
        <fullName evidence="4">Calcium-binding protein</fullName>
    </submittedName>
</protein>
<dbReference type="InterPro" id="IPR018511">
    <property type="entry name" value="Hemolysin-typ_Ca-bd_CS"/>
</dbReference>
<gene>
    <name evidence="4" type="ORF">AADEFJLK_03462</name>
</gene>
<comment type="caution">
    <text evidence="4">The sequence shown here is derived from an EMBL/GenBank/DDBJ whole genome shotgun (WGS) entry which is preliminary data.</text>
</comment>
<evidence type="ECO:0000256" key="3">
    <source>
        <dbReference type="ARBA" id="ARBA00022837"/>
    </source>
</evidence>
<comment type="subcellular location">
    <subcellularLocation>
        <location evidence="1">Secreted</location>
    </subcellularLocation>
</comment>
<dbReference type="InterPro" id="IPR001343">
    <property type="entry name" value="Hemolysn_Ca-bd"/>
</dbReference>
<organism evidence="4 5">
    <name type="scientific">Methylovulum psychrotolerans</name>
    <dbReference type="NCBI Taxonomy" id="1704499"/>
    <lineage>
        <taxon>Bacteria</taxon>
        <taxon>Pseudomonadati</taxon>
        <taxon>Pseudomonadota</taxon>
        <taxon>Gammaproteobacteria</taxon>
        <taxon>Methylococcales</taxon>
        <taxon>Methylococcaceae</taxon>
        <taxon>Methylovulum</taxon>
    </lineage>
</organism>
<keyword evidence="2" id="KW-0964">Secreted</keyword>
<dbReference type="Pfam" id="PF00353">
    <property type="entry name" value="HemolysinCabind"/>
    <property type="match status" value="11"/>
</dbReference>
<evidence type="ECO:0000256" key="2">
    <source>
        <dbReference type="ARBA" id="ARBA00022525"/>
    </source>
</evidence>
<dbReference type="PANTHER" id="PTHR38340:SF1">
    <property type="entry name" value="S-LAYER PROTEIN"/>
    <property type="match status" value="1"/>
</dbReference>
<dbReference type="Gene3D" id="2.150.10.10">
    <property type="entry name" value="Serralysin-like metalloprotease, C-terminal"/>
    <property type="match status" value="5"/>
</dbReference>
<proteinExistence type="predicted"/>
<dbReference type="AlphaFoldDB" id="A0A2S5CJK3"/>
<dbReference type="GO" id="GO:0005576">
    <property type="term" value="C:extracellular region"/>
    <property type="evidence" value="ECO:0007669"/>
    <property type="project" value="UniProtKB-SubCell"/>
</dbReference>
<keyword evidence="3" id="KW-0106">Calcium</keyword>
<evidence type="ECO:0000313" key="4">
    <source>
        <dbReference type="EMBL" id="POZ50990.1"/>
    </source>
</evidence>
<dbReference type="PANTHER" id="PTHR38340">
    <property type="entry name" value="S-LAYER PROTEIN"/>
    <property type="match status" value="1"/>
</dbReference>
<dbReference type="InterPro" id="IPR050557">
    <property type="entry name" value="RTX_toxin/Mannuronan_C5-epim"/>
</dbReference>